<keyword evidence="2" id="KW-0805">Transcription regulation</keyword>
<dbReference type="NCBIfam" id="TIGR02937">
    <property type="entry name" value="sigma70-ECF"/>
    <property type="match status" value="1"/>
</dbReference>
<dbReference type="SUPFAM" id="SSF88659">
    <property type="entry name" value="Sigma3 and sigma4 domains of RNA polymerase sigma factors"/>
    <property type="match status" value="1"/>
</dbReference>
<evidence type="ECO:0000256" key="2">
    <source>
        <dbReference type="ARBA" id="ARBA00023015"/>
    </source>
</evidence>
<dbReference type="CDD" id="cd06171">
    <property type="entry name" value="Sigma70_r4"/>
    <property type="match status" value="1"/>
</dbReference>
<feature type="domain" description="RNA polymerase sigma-70 region 2" evidence="5">
    <location>
        <begin position="30"/>
        <end position="96"/>
    </location>
</feature>
<proteinExistence type="inferred from homology"/>
<reference evidence="8" key="1">
    <citation type="submission" date="2017-02" db="EMBL/GenBank/DDBJ databases">
        <authorList>
            <person name="Varghese N."/>
            <person name="Submissions S."/>
        </authorList>
    </citation>
    <scope>NUCLEOTIDE SEQUENCE [LARGE SCALE GENOMIC DNA]</scope>
    <source>
        <strain evidence="8">DSM 22270</strain>
    </source>
</reference>
<dbReference type="STRING" id="651661.SAMN05660293_02347"/>
<dbReference type="InterPro" id="IPR013324">
    <property type="entry name" value="RNA_pol_sigma_r3/r4-like"/>
</dbReference>
<dbReference type="Gene3D" id="1.10.10.10">
    <property type="entry name" value="Winged helix-like DNA-binding domain superfamily/Winged helix DNA-binding domain"/>
    <property type="match status" value="1"/>
</dbReference>
<dbReference type="InterPro" id="IPR007627">
    <property type="entry name" value="RNA_pol_sigma70_r2"/>
</dbReference>
<dbReference type="Gene3D" id="1.10.1740.10">
    <property type="match status" value="1"/>
</dbReference>
<dbReference type="InterPro" id="IPR013249">
    <property type="entry name" value="RNA_pol_sigma70_r4_t2"/>
</dbReference>
<gene>
    <name evidence="7" type="ORF">SAMN05660293_02347</name>
</gene>
<dbReference type="InterPro" id="IPR039425">
    <property type="entry name" value="RNA_pol_sigma-70-like"/>
</dbReference>
<evidence type="ECO:0000256" key="3">
    <source>
        <dbReference type="ARBA" id="ARBA00023082"/>
    </source>
</evidence>
<dbReference type="GO" id="GO:0016987">
    <property type="term" value="F:sigma factor activity"/>
    <property type="evidence" value="ECO:0007669"/>
    <property type="project" value="UniProtKB-KW"/>
</dbReference>
<accession>A0A1T5EDE2</accession>
<sequence>MKFFLSKKFSNLASLVKACQKQDPSAQTAFYERYKGRLTGVCQRYARTRMEAEDIFQEAFIKIFNNIQDLKDPDSVDSWVKVTVVRTAINYYHRTTKQQDLNGSIDNMDIQLESDDYGKIIDQLNVTDLLAIINELPDKYRTIINLHLIDGYTHAEIGELLSIPDATSRSQFMRGRNLLLKKLELKGIVHHENF</sequence>
<keyword evidence="3" id="KW-0731">Sigma factor</keyword>
<dbReference type="RefSeq" id="WP_082214829.1">
    <property type="nucleotide sequence ID" value="NZ_FUZA01000002.1"/>
</dbReference>
<dbReference type="InterPro" id="IPR013325">
    <property type="entry name" value="RNA_pol_sigma_r2"/>
</dbReference>
<dbReference type="OrthoDB" id="941544at2"/>
<evidence type="ECO:0000313" key="7">
    <source>
        <dbReference type="EMBL" id="SKB81921.1"/>
    </source>
</evidence>
<dbReference type="GO" id="GO:0003677">
    <property type="term" value="F:DNA binding"/>
    <property type="evidence" value="ECO:0007669"/>
    <property type="project" value="InterPro"/>
</dbReference>
<evidence type="ECO:0000259" key="5">
    <source>
        <dbReference type="Pfam" id="PF04542"/>
    </source>
</evidence>
<dbReference type="InterPro" id="IPR014284">
    <property type="entry name" value="RNA_pol_sigma-70_dom"/>
</dbReference>
<feature type="domain" description="RNA polymerase sigma factor 70 region 4 type 2" evidence="6">
    <location>
        <begin position="129"/>
        <end position="177"/>
    </location>
</feature>
<dbReference type="SUPFAM" id="SSF88946">
    <property type="entry name" value="Sigma2 domain of RNA polymerase sigma factors"/>
    <property type="match status" value="1"/>
</dbReference>
<dbReference type="GO" id="GO:0006352">
    <property type="term" value="P:DNA-templated transcription initiation"/>
    <property type="evidence" value="ECO:0007669"/>
    <property type="project" value="InterPro"/>
</dbReference>
<comment type="similarity">
    <text evidence="1">Belongs to the sigma-70 factor family. ECF subfamily.</text>
</comment>
<dbReference type="PANTHER" id="PTHR43133:SF60">
    <property type="entry name" value="RNA POLYMERASE SIGMA FACTOR SIGV"/>
    <property type="match status" value="1"/>
</dbReference>
<protein>
    <submittedName>
        <fullName evidence="7">RNA polymerase sigma-70 factor, ECF subfamily</fullName>
    </submittedName>
</protein>
<dbReference type="AlphaFoldDB" id="A0A1T5EDE2"/>
<evidence type="ECO:0000313" key="8">
    <source>
        <dbReference type="Proteomes" id="UP000190897"/>
    </source>
</evidence>
<name>A0A1T5EDE2_9BACT</name>
<dbReference type="Pfam" id="PF04542">
    <property type="entry name" value="Sigma70_r2"/>
    <property type="match status" value="1"/>
</dbReference>
<dbReference type="Pfam" id="PF08281">
    <property type="entry name" value="Sigma70_r4_2"/>
    <property type="match status" value="1"/>
</dbReference>
<dbReference type="PANTHER" id="PTHR43133">
    <property type="entry name" value="RNA POLYMERASE ECF-TYPE SIGMA FACTO"/>
    <property type="match status" value="1"/>
</dbReference>
<keyword evidence="8" id="KW-1185">Reference proteome</keyword>
<organism evidence="7 8">
    <name type="scientific">Dyadobacter psychrophilus</name>
    <dbReference type="NCBI Taxonomy" id="651661"/>
    <lineage>
        <taxon>Bacteria</taxon>
        <taxon>Pseudomonadati</taxon>
        <taxon>Bacteroidota</taxon>
        <taxon>Cytophagia</taxon>
        <taxon>Cytophagales</taxon>
        <taxon>Spirosomataceae</taxon>
        <taxon>Dyadobacter</taxon>
    </lineage>
</organism>
<evidence type="ECO:0000256" key="4">
    <source>
        <dbReference type="ARBA" id="ARBA00023163"/>
    </source>
</evidence>
<dbReference type="InterPro" id="IPR036388">
    <property type="entry name" value="WH-like_DNA-bd_sf"/>
</dbReference>
<keyword evidence="4" id="KW-0804">Transcription</keyword>
<evidence type="ECO:0000256" key="1">
    <source>
        <dbReference type="ARBA" id="ARBA00010641"/>
    </source>
</evidence>
<dbReference type="Proteomes" id="UP000190897">
    <property type="component" value="Unassembled WGS sequence"/>
</dbReference>
<dbReference type="EMBL" id="FUZA01000002">
    <property type="protein sequence ID" value="SKB81921.1"/>
    <property type="molecule type" value="Genomic_DNA"/>
</dbReference>
<evidence type="ECO:0000259" key="6">
    <source>
        <dbReference type="Pfam" id="PF08281"/>
    </source>
</evidence>